<dbReference type="PROSITE" id="PS50885">
    <property type="entry name" value="HAMP"/>
    <property type="match status" value="1"/>
</dbReference>
<dbReference type="PROSITE" id="PS50109">
    <property type="entry name" value="HIS_KIN"/>
    <property type="match status" value="1"/>
</dbReference>
<dbReference type="OrthoDB" id="9763461at2"/>
<evidence type="ECO:0000256" key="11">
    <source>
        <dbReference type="SAM" id="Phobius"/>
    </source>
</evidence>
<dbReference type="InterPro" id="IPR036097">
    <property type="entry name" value="HisK_dim/P_sf"/>
</dbReference>
<dbReference type="InterPro" id="IPR036890">
    <property type="entry name" value="HATPase_C_sf"/>
</dbReference>
<dbReference type="SMART" id="SM00388">
    <property type="entry name" value="HisKA"/>
    <property type="match status" value="1"/>
</dbReference>
<feature type="transmembrane region" description="Helical" evidence="11">
    <location>
        <begin position="202"/>
        <end position="224"/>
    </location>
</feature>
<sequence length="502" mass="56446">MTVGANESANRRDFLTKKAKEKRTIRERGFLWETRNRIFAWYGILMTGFIGISVPIFSELVFNRVDTRVREDLVEELETFESFVAQRSSDSDTFTEGDLKKIFQEFLYRQIPEDDTFLITFLNGRFYRSSPRGRPELLQEESELMRRWAKLTKKEQGEEKTSDPELGNILYLATPVIIDGQARGALVIAHTTAGEIQEATEVIIIVCYVLLVGLVLALILAWAASGKILVPLRSIASTARLISESNLNKRIPVQSSGEMGELATTFNKMLDRLQAALTTQKAFINDAGHELRTPIAIVRGHLELIGDDPQEQRETIELVIDELDRMNRIVDDLILLAKSERPDCLQLETIDISLLTQELYTKATALADRNWQLDAQATGLIVGDRQRLTQAVMNLTENAVQYTTETDTIAIGTAIGSNYVRLWVRDTGVGIAECDRERIFERFARASNSRRRSDGSGLGLSIVKAIAQAHGGRVELVSQLGIGSTFTLVLPLEPPQEKFRRK</sequence>
<evidence type="ECO:0000256" key="6">
    <source>
        <dbReference type="ARBA" id="ARBA00022692"/>
    </source>
</evidence>
<dbReference type="CDD" id="cd00075">
    <property type="entry name" value="HATPase"/>
    <property type="match status" value="1"/>
</dbReference>
<keyword evidence="9" id="KW-0902">Two-component regulatory system</keyword>
<dbReference type="InterPro" id="IPR005467">
    <property type="entry name" value="His_kinase_dom"/>
</dbReference>
<dbReference type="Pfam" id="PF02518">
    <property type="entry name" value="HATPase_c"/>
    <property type="match status" value="1"/>
</dbReference>
<dbReference type="Pfam" id="PF00672">
    <property type="entry name" value="HAMP"/>
    <property type="match status" value="1"/>
</dbReference>
<comment type="caution">
    <text evidence="14">The sequence shown here is derived from an EMBL/GenBank/DDBJ whole genome shotgun (WGS) entry which is preliminary data.</text>
</comment>
<dbReference type="FunFam" id="3.30.565.10:FF:000006">
    <property type="entry name" value="Sensor histidine kinase WalK"/>
    <property type="match status" value="1"/>
</dbReference>
<dbReference type="Gene3D" id="3.30.565.10">
    <property type="entry name" value="Histidine kinase-like ATPase, C-terminal domain"/>
    <property type="match status" value="1"/>
</dbReference>
<organism evidence="14 15">
    <name type="scientific">Hydrococcus rivularis NIES-593</name>
    <dbReference type="NCBI Taxonomy" id="1921803"/>
    <lineage>
        <taxon>Bacteria</taxon>
        <taxon>Bacillati</taxon>
        <taxon>Cyanobacteriota</taxon>
        <taxon>Cyanophyceae</taxon>
        <taxon>Pleurocapsales</taxon>
        <taxon>Hydrococcaceae</taxon>
        <taxon>Hydrococcus</taxon>
    </lineage>
</organism>
<evidence type="ECO:0000256" key="8">
    <source>
        <dbReference type="ARBA" id="ARBA00022989"/>
    </source>
</evidence>
<comment type="subcellular location">
    <subcellularLocation>
        <location evidence="2">Membrane</location>
    </subcellularLocation>
</comment>
<dbReference type="SMART" id="SM00387">
    <property type="entry name" value="HATPase_c"/>
    <property type="match status" value="1"/>
</dbReference>
<keyword evidence="15" id="KW-1185">Reference proteome</keyword>
<keyword evidence="4" id="KW-0597">Phosphoprotein</keyword>
<evidence type="ECO:0000256" key="3">
    <source>
        <dbReference type="ARBA" id="ARBA00012438"/>
    </source>
</evidence>
<protein>
    <recommendedName>
        <fullName evidence="3">histidine kinase</fullName>
        <ecNumber evidence="3">2.7.13.3</ecNumber>
    </recommendedName>
</protein>
<dbReference type="AlphaFoldDB" id="A0A1U7HE69"/>
<feature type="domain" description="Histidine kinase" evidence="12">
    <location>
        <begin position="286"/>
        <end position="494"/>
    </location>
</feature>
<feature type="transmembrane region" description="Helical" evidence="11">
    <location>
        <begin position="39"/>
        <end position="62"/>
    </location>
</feature>
<dbReference type="CDD" id="cd06225">
    <property type="entry name" value="HAMP"/>
    <property type="match status" value="1"/>
</dbReference>
<dbReference type="Pfam" id="PF00512">
    <property type="entry name" value="HisKA"/>
    <property type="match status" value="1"/>
</dbReference>
<evidence type="ECO:0000259" key="12">
    <source>
        <dbReference type="PROSITE" id="PS50109"/>
    </source>
</evidence>
<evidence type="ECO:0000256" key="1">
    <source>
        <dbReference type="ARBA" id="ARBA00000085"/>
    </source>
</evidence>
<evidence type="ECO:0000256" key="2">
    <source>
        <dbReference type="ARBA" id="ARBA00004370"/>
    </source>
</evidence>
<dbReference type="GO" id="GO:0005886">
    <property type="term" value="C:plasma membrane"/>
    <property type="evidence" value="ECO:0007669"/>
    <property type="project" value="TreeGrafter"/>
</dbReference>
<keyword evidence="8 11" id="KW-1133">Transmembrane helix</keyword>
<evidence type="ECO:0000256" key="10">
    <source>
        <dbReference type="ARBA" id="ARBA00023136"/>
    </source>
</evidence>
<dbReference type="Gene3D" id="1.10.287.130">
    <property type="match status" value="1"/>
</dbReference>
<dbReference type="Gene3D" id="6.10.340.10">
    <property type="match status" value="1"/>
</dbReference>
<dbReference type="SUPFAM" id="SSF47384">
    <property type="entry name" value="Homodimeric domain of signal transducing histidine kinase"/>
    <property type="match status" value="1"/>
</dbReference>
<dbReference type="EMBL" id="MRCB01000017">
    <property type="protein sequence ID" value="OKH21876.1"/>
    <property type="molecule type" value="Genomic_DNA"/>
</dbReference>
<evidence type="ECO:0000259" key="13">
    <source>
        <dbReference type="PROSITE" id="PS50885"/>
    </source>
</evidence>
<dbReference type="InterPro" id="IPR003661">
    <property type="entry name" value="HisK_dim/P_dom"/>
</dbReference>
<dbReference type="InterPro" id="IPR003660">
    <property type="entry name" value="HAMP_dom"/>
</dbReference>
<keyword evidence="7 14" id="KW-0418">Kinase</keyword>
<dbReference type="SMART" id="SM00304">
    <property type="entry name" value="HAMP"/>
    <property type="match status" value="1"/>
</dbReference>
<evidence type="ECO:0000256" key="4">
    <source>
        <dbReference type="ARBA" id="ARBA00022553"/>
    </source>
</evidence>
<dbReference type="EC" id="2.7.13.3" evidence="3"/>
<evidence type="ECO:0000256" key="9">
    <source>
        <dbReference type="ARBA" id="ARBA00023012"/>
    </source>
</evidence>
<feature type="domain" description="HAMP" evidence="13">
    <location>
        <begin position="226"/>
        <end position="278"/>
    </location>
</feature>
<dbReference type="GO" id="GO:0000155">
    <property type="term" value="F:phosphorelay sensor kinase activity"/>
    <property type="evidence" value="ECO:0007669"/>
    <property type="project" value="InterPro"/>
</dbReference>
<dbReference type="CDD" id="cd00082">
    <property type="entry name" value="HisKA"/>
    <property type="match status" value="1"/>
</dbReference>
<keyword evidence="5" id="KW-0808">Transferase</keyword>
<dbReference type="STRING" id="1921803.NIES593_14515"/>
<dbReference type="SUPFAM" id="SSF55874">
    <property type="entry name" value="ATPase domain of HSP90 chaperone/DNA topoisomerase II/histidine kinase"/>
    <property type="match status" value="1"/>
</dbReference>
<name>A0A1U7HE69_9CYAN</name>
<dbReference type="PANTHER" id="PTHR45436">
    <property type="entry name" value="SENSOR HISTIDINE KINASE YKOH"/>
    <property type="match status" value="1"/>
</dbReference>
<evidence type="ECO:0000256" key="5">
    <source>
        <dbReference type="ARBA" id="ARBA00022679"/>
    </source>
</evidence>
<dbReference type="Proteomes" id="UP000186868">
    <property type="component" value="Unassembled WGS sequence"/>
</dbReference>
<dbReference type="PANTHER" id="PTHR45436:SF5">
    <property type="entry name" value="SENSOR HISTIDINE KINASE TRCS"/>
    <property type="match status" value="1"/>
</dbReference>
<proteinExistence type="predicted"/>
<evidence type="ECO:0000256" key="7">
    <source>
        <dbReference type="ARBA" id="ARBA00022777"/>
    </source>
</evidence>
<dbReference type="SUPFAM" id="SSF158472">
    <property type="entry name" value="HAMP domain-like"/>
    <property type="match status" value="1"/>
</dbReference>
<dbReference type="InterPro" id="IPR050428">
    <property type="entry name" value="TCS_sensor_his_kinase"/>
</dbReference>
<dbReference type="PRINTS" id="PR00344">
    <property type="entry name" value="BCTRLSENSOR"/>
</dbReference>
<evidence type="ECO:0000313" key="14">
    <source>
        <dbReference type="EMBL" id="OKH21876.1"/>
    </source>
</evidence>
<comment type="catalytic activity">
    <reaction evidence="1">
        <text>ATP + protein L-histidine = ADP + protein N-phospho-L-histidine.</text>
        <dbReference type="EC" id="2.7.13.3"/>
    </reaction>
</comment>
<reference evidence="14 15" key="1">
    <citation type="submission" date="2016-11" db="EMBL/GenBank/DDBJ databases">
        <title>Draft Genome Sequences of Nine Cyanobacterial Strains from Diverse Habitats.</title>
        <authorList>
            <person name="Zhu T."/>
            <person name="Hou S."/>
            <person name="Lu X."/>
            <person name="Hess W.R."/>
        </authorList>
    </citation>
    <scope>NUCLEOTIDE SEQUENCE [LARGE SCALE GENOMIC DNA]</scope>
    <source>
        <strain evidence="14 15">NIES-593</strain>
    </source>
</reference>
<keyword evidence="10 11" id="KW-0472">Membrane</keyword>
<dbReference type="RefSeq" id="WP_073600263.1">
    <property type="nucleotide sequence ID" value="NZ_MRCB01000017.1"/>
</dbReference>
<keyword evidence="6 11" id="KW-0812">Transmembrane</keyword>
<evidence type="ECO:0000313" key="15">
    <source>
        <dbReference type="Proteomes" id="UP000186868"/>
    </source>
</evidence>
<dbReference type="InterPro" id="IPR003594">
    <property type="entry name" value="HATPase_dom"/>
</dbReference>
<gene>
    <name evidence="14" type="ORF">NIES593_14515</name>
</gene>
<accession>A0A1U7HE69</accession>
<dbReference type="InterPro" id="IPR004358">
    <property type="entry name" value="Sig_transdc_His_kin-like_C"/>
</dbReference>